<evidence type="ECO:0000259" key="3">
    <source>
        <dbReference type="Pfam" id="PF00561"/>
    </source>
</evidence>
<sequence>MAAIPVIESEVDFHVEGAGKPCKTWYTIFGILPSPDGVRPLVIMHGGPGVPHDVLRPLQNLWRTHRIPVIMYDQLGCGRSTHLPEKLGDGSFWTVQLFILELDNLLGHLGVQDDYDILGQSWGGCLAAEHAVLHPQGLRRLVLSSSPASKPDLMLASQKLRDQLPSDIQEALIKNEDAGTLDDPQYKQAKMFYFSQHLCRLKPFPDVLMASLKGLIEKTLSWKTRNGPYLFKRTGSTKDWSIKDRVHEISVPTLLLNGYYDPTTDSTMEPFFKGIKNKVERVKFEHSGHFAHLEEPEAYLQVVGDFLIKNGSKVE</sequence>
<reference evidence="4 5" key="1">
    <citation type="submission" date="2015-10" db="EMBL/GenBank/DDBJ databases">
        <title>Full genome of DAOMC 229536 Phialocephala scopiformis, a fungal endophyte of spruce producing the potent anti-insectan compound rugulosin.</title>
        <authorList>
            <consortium name="DOE Joint Genome Institute"/>
            <person name="Walker A.K."/>
            <person name="Frasz S.L."/>
            <person name="Seifert K.A."/>
            <person name="Miller J.D."/>
            <person name="Mondo S.J."/>
            <person name="Labutti K."/>
            <person name="Lipzen A."/>
            <person name="Dockter R."/>
            <person name="Kennedy M."/>
            <person name="Grigoriev I.V."/>
            <person name="Spatafora J.W."/>
        </authorList>
    </citation>
    <scope>NUCLEOTIDE SEQUENCE [LARGE SCALE GENOMIC DNA]</scope>
    <source>
        <strain evidence="4 5">CBS 120377</strain>
    </source>
</reference>
<keyword evidence="5" id="KW-1185">Reference proteome</keyword>
<dbReference type="InterPro" id="IPR050266">
    <property type="entry name" value="AB_hydrolase_sf"/>
</dbReference>
<dbReference type="GO" id="GO:0008233">
    <property type="term" value="F:peptidase activity"/>
    <property type="evidence" value="ECO:0007669"/>
    <property type="project" value="InterPro"/>
</dbReference>
<feature type="domain" description="AB hydrolase-1" evidence="3">
    <location>
        <begin position="40"/>
        <end position="296"/>
    </location>
</feature>
<keyword evidence="2" id="KW-0378">Hydrolase</keyword>
<evidence type="ECO:0000256" key="2">
    <source>
        <dbReference type="ARBA" id="ARBA00022801"/>
    </source>
</evidence>
<comment type="similarity">
    <text evidence="1">Belongs to the peptidase S33 family.</text>
</comment>
<dbReference type="Gene3D" id="3.40.50.1820">
    <property type="entry name" value="alpha/beta hydrolase"/>
    <property type="match status" value="1"/>
</dbReference>
<proteinExistence type="inferred from homology"/>
<dbReference type="InterPro" id="IPR005945">
    <property type="entry name" value="Pro_imino_pep"/>
</dbReference>
<dbReference type="InterPro" id="IPR029058">
    <property type="entry name" value="AB_hydrolase_fold"/>
</dbReference>
<name>A0A132BB89_MOLSC</name>
<dbReference type="SUPFAM" id="SSF53474">
    <property type="entry name" value="alpha/beta-Hydrolases"/>
    <property type="match status" value="1"/>
</dbReference>
<evidence type="ECO:0000313" key="4">
    <source>
        <dbReference type="EMBL" id="KUJ09533.1"/>
    </source>
</evidence>
<dbReference type="PANTHER" id="PTHR43798">
    <property type="entry name" value="MONOACYLGLYCEROL LIPASE"/>
    <property type="match status" value="1"/>
</dbReference>
<dbReference type="InterPro" id="IPR002410">
    <property type="entry name" value="Peptidase_S33"/>
</dbReference>
<dbReference type="PIRSF" id="PIRSF005539">
    <property type="entry name" value="Pept_S33_TRI_F1"/>
    <property type="match status" value="1"/>
</dbReference>
<dbReference type="GO" id="GO:0016020">
    <property type="term" value="C:membrane"/>
    <property type="evidence" value="ECO:0007669"/>
    <property type="project" value="TreeGrafter"/>
</dbReference>
<gene>
    <name evidence="4" type="ORF">LY89DRAFT_656921</name>
</gene>
<accession>A0A132BB89</accession>
<dbReference type="InterPro" id="IPR000073">
    <property type="entry name" value="AB_hydrolase_1"/>
</dbReference>
<dbReference type="PRINTS" id="PR00111">
    <property type="entry name" value="ABHYDROLASE"/>
</dbReference>
<organism evidence="4 5">
    <name type="scientific">Mollisia scopiformis</name>
    <name type="common">Conifer needle endophyte fungus</name>
    <name type="synonym">Phialocephala scopiformis</name>
    <dbReference type="NCBI Taxonomy" id="149040"/>
    <lineage>
        <taxon>Eukaryota</taxon>
        <taxon>Fungi</taxon>
        <taxon>Dikarya</taxon>
        <taxon>Ascomycota</taxon>
        <taxon>Pezizomycotina</taxon>
        <taxon>Leotiomycetes</taxon>
        <taxon>Helotiales</taxon>
        <taxon>Mollisiaceae</taxon>
        <taxon>Mollisia</taxon>
    </lineage>
</organism>
<dbReference type="OrthoDB" id="190201at2759"/>
<dbReference type="GeneID" id="28822138"/>
<evidence type="ECO:0000313" key="5">
    <source>
        <dbReference type="Proteomes" id="UP000070700"/>
    </source>
</evidence>
<dbReference type="NCBIfam" id="TIGR01250">
    <property type="entry name" value="pro_imino_pep_2"/>
    <property type="match status" value="1"/>
</dbReference>
<dbReference type="RefSeq" id="XP_018063888.1">
    <property type="nucleotide sequence ID" value="XM_018212412.1"/>
</dbReference>
<dbReference type="Pfam" id="PF00561">
    <property type="entry name" value="Abhydrolase_1"/>
    <property type="match status" value="1"/>
</dbReference>
<dbReference type="EMBL" id="KQ947431">
    <property type="protein sequence ID" value="KUJ09533.1"/>
    <property type="molecule type" value="Genomic_DNA"/>
</dbReference>
<dbReference type="PANTHER" id="PTHR43798:SF33">
    <property type="entry name" value="HYDROLASE, PUTATIVE (AFU_ORTHOLOGUE AFUA_2G14860)-RELATED"/>
    <property type="match status" value="1"/>
</dbReference>
<dbReference type="PRINTS" id="PR00793">
    <property type="entry name" value="PROAMNOPTASE"/>
</dbReference>
<evidence type="ECO:0000256" key="1">
    <source>
        <dbReference type="ARBA" id="ARBA00010088"/>
    </source>
</evidence>
<dbReference type="InParanoid" id="A0A132BB89"/>
<dbReference type="AlphaFoldDB" id="A0A132BB89"/>
<dbReference type="GO" id="GO:0006508">
    <property type="term" value="P:proteolysis"/>
    <property type="evidence" value="ECO:0007669"/>
    <property type="project" value="InterPro"/>
</dbReference>
<protein>
    <submittedName>
        <fullName evidence="4">Proline-specific peptidase</fullName>
    </submittedName>
</protein>
<dbReference type="Proteomes" id="UP000070700">
    <property type="component" value="Unassembled WGS sequence"/>
</dbReference>
<dbReference type="KEGG" id="psco:LY89DRAFT_656921"/>